<proteinExistence type="predicted"/>
<organism evidence="1 2">
    <name type="scientific">Nocardia aobensis</name>
    <dbReference type="NCBI Taxonomy" id="257277"/>
    <lineage>
        <taxon>Bacteria</taxon>
        <taxon>Bacillati</taxon>
        <taxon>Actinomycetota</taxon>
        <taxon>Actinomycetes</taxon>
        <taxon>Mycobacteriales</taxon>
        <taxon>Nocardiaceae</taxon>
        <taxon>Nocardia</taxon>
    </lineage>
</organism>
<keyword evidence="2" id="KW-1185">Reference proteome</keyword>
<dbReference type="Proteomes" id="UP001601442">
    <property type="component" value="Unassembled WGS sequence"/>
</dbReference>
<name>A0ABW6P5S3_9NOCA</name>
<comment type="caution">
    <text evidence="1">The sequence shown here is derived from an EMBL/GenBank/DDBJ whole genome shotgun (WGS) entry which is preliminary data.</text>
</comment>
<dbReference type="EMBL" id="JBIAMT010000003">
    <property type="protein sequence ID" value="MFF0498498.1"/>
    <property type="molecule type" value="Genomic_DNA"/>
</dbReference>
<evidence type="ECO:0000313" key="1">
    <source>
        <dbReference type="EMBL" id="MFF0498498.1"/>
    </source>
</evidence>
<dbReference type="RefSeq" id="WP_387395988.1">
    <property type="nucleotide sequence ID" value="NZ_JBIAMT010000003.1"/>
</dbReference>
<protein>
    <submittedName>
        <fullName evidence="1">Uncharacterized protein</fullName>
    </submittedName>
</protein>
<accession>A0ABW6P5S3</accession>
<gene>
    <name evidence="1" type="ORF">ACFYU5_18985</name>
</gene>
<sequence>MEKTVRSKTYNYTNRDGTTQTAKVMRSQNTGIDERWIVADGPGSSIYLPEGDFSARANLLTDAGVMEAQATEKLNRARLIRAAVELFDDEAKEAEVKRERERNKALAVTLYNAFQGPSGEPREHFDYILYKTDWLNVAKAAREHIESEAADE</sequence>
<evidence type="ECO:0000313" key="2">
    <source>
        <dbReference type="Proteomes" id="UP001601442"/>
    </source>
</evidence>
<reference evidence="1 2" key="1">
    <citation type="submission" date="2024-10" db="EMBL/GenBank/DDBJ databases">
        <title>The Natural Products Discovery Center: Release of the First 8490 Sequenced Strains for Exploring Actinobacteria Biosynthetic Diversity.</title>
        <authorList>
            <person name="Kalkreuter E."/>
            <person name="Kautsar S.A."/>
            <person name="Yang D."/>
            <person name="Bader C.D."/>
            <person name="Teijaro C.N."/>
            <person name="Fluegel L."/>
            <person name="Davis C.M."/>
            <person name="Simpson J.R."/>
            <person name="Lauterbach L."/>
            <person name="Steele A.D."/>
            <person name="Gui C."/>
            <person name="Meng S."/>
            <person name="Li G."/>
            <person name="Viehrig K."/>
            <person name="Ye F."/>
            <person name="Su P."/>
            <person name="Kiefer A.F."/>
            <person name="Nichols A."/>
            <person name="Cepeda A.J."/>
            <person name="Yan W."/>
            <person name="Fan B."/>
            <person name="Jiang Y."/>
            <person name="Adhikari A."/>
            <person name="Zheng C.-J."/>
            <person name="Schuster L."/>
            <person name="Cowan T.M."/>
            <person name="Smanski M.J."/>
            <person name="Chevrette M.G."/>
            <person name="De Carvalho L.P.S."/>
            <person name="Shen B."/>
        </authorList>
    </citation>
    <scope>NUCLEOTIDE SEQUENCE [LARGE SCALE GENOMIC DNA]</scope>
    <source>
        <strain evidence="1 2">NPDC004119</strain>
    </source>
</reference>